<keyword evidence="6" id="KW-0997">Cell inner membrane</keyword>
<dbReference type="GO" id="GO:0016758">
    <property type="term" value="F:hexosyltransferase activity"/>
    <property type="evidence" value="ECO:0007669"/>
    <property type="project" value="TreeGrafter"/>
</dbReference>
<evidence type="ECO:0000256" key="6">
    <source>
        <dbReference type="ARBA" id="ARBA00022519"/>
    </source>
</evidence>
<evidence type="ECO:0000256" key="11">
    <source>
        <dbReference type="ARBA" id="ARBA00023136"/>
    </source>
</evidence>
<dbReference type="RefSeq" id="WP_140193729.1">
    <property type="nucleotide sequence ID" value="NZ_CP065915.1"/>
</dbReference>
<keyword evidence="11 13" id="KW-0472">Membrane</keyword>
<dbReference type="Proteomes" id="UP000314011">
    <property type="component" value="Unassembled WGS sequence"/>
</dbReference>
<evidence type="ECO:0000256" key="8">
    <source>
        <dbReference type="ARBA" id="ARBA00022679"/>
    </source>
</evidence>
<keyword evidence="8 15" id="KW-0808">Transferase</keyword>
<evidence type="ECO:0000256" key="4">
    <source>
        <dbReference type="ARBA" id="ARBA00020585"/>
    </source>
</evidence>
<keyword evidence="16" id="KW-1185">Reference proteome</keyword>
<name>A0A5C5GHX2_9RHOB</name>
<comment type="caution">
    <text evidence="15">The sequence shown here is derived from an EMBL/GenBank/DDBJ whole genome shotgun (WGS) entry which is preliminary data.</text>
</comment>
<feature type="transmembrane region" description="Helical" evidence="13">
    <location>
        <begin position="41"/>
        <end position="68"/>
    </location>
</feature>
<evidence type="ECO:0000256" key="13">
    <source>
        <dbReference type="SAM" id="Phobius"/>
    </source>
</evidence>
<evidence type="ECO:0000256" key="7">
    <source>
        <dbReference type="ARBA" id="ARBA00022676"/>
    </source>
</evidence>
<keyword evidence="7" id="KW-0328">Glycosyltransferase</keyword>
<dbReference type="InterPro" id="IPR050321">
    <property type="entry name" value="Glycosyltr_2/OpgH_subfam"/>
</dbReference>
<dbReference type="SUPFAM" id="SSF53448">
    <property type="entry name" value="Nucleotide-diphospho-sugar transferases"/>
    <property type="match status" value="1"/>
</dbReference>
<gene>
    <name evidence="15" type="primary">mdoH</name>
    <name evidence="15" type="ORF">FHY64_07140</name>
</gene>
<dbReference type="NCBIfam" id="NF003959">
    <property type="entry name" value="PRK05454.2-2"/>
    <property type="match status" value="1"/>
</dbReference>
<feature type="transmembrane region" description="Helical" evidence="13">
    <location>
        <begin position="500"/>
        <end position="527"/>
    </location>
</feature>
<feature type="region of interest" description="Disordered" evidence="12">
    <location>
        <begin position="581"/>
        <end position="605"/>
    </location>
</feature>
<dbReference type="AlphaFoldDB" id="A0A5C5GHX2"/>
<dbReference type="EMBL" id="VFFF01000001">
    <property type="protein sequence ID" value="TNY33046.1"/>
    <property type="molecule type" value="Genomic_DNA"/>
</dbReference>
<reference evidence="15 16" key="1">
    <citation type="submission" date="2019-06" db="EMBL/GenBank/DDBJ databases">
        <title>Genome of new Rhodobacteraceae sp. SM1903.</title>
        <authorList>
            <person name="Ren X."/>
        </authorList>
    </citation>
    <scope>NUCLEOTIDE SEQUENCE [LARGE SCALE GENOMIC DNA]</scope>
    <source>
        <strain evidence="15 16">SM1903</strain>
    </source>
</reference>
<sequence length="605" mass="65563">MIKAPYDTWLSRAFAVVFSLGMAVAAVWLNRFNGSAGDGAFAQVAAVAIFGATFWLSWGAALVLIGLFPRRAIVTPVPVELDEDARCVVMVPVCNEDPVATFSRIAAMDAALEQHPEGHRFQFAILSDTSDELTATREERMFARLLEDREAEGRIFYRRRTENVGRKAGNLREFIETSGAAWDYALILDADSLMEPGTMVEMLRRMVAEPRLGLLQTLPVVVGASTLFGRVMQFGAAIYSPVYARGAARMQGETGPFWGHNAMIRIKAFAECCGLPALPGKPPFGGPILSHDYVEAALLARGGWIVRLDEDISGSYEESPANILEHSKRDRRWCQGNLQHARLIGAPKLRSWSRFVFLQGILAYVASIFWLGYLFATLAAAAMPETVNYFPVENWPAPVLPALQESKAMELAVGVIGLLLLPKILVLVEAVFSGRIRTFGGVGRTFLSSLAELGIACLIAPVLLMYQTRSILQILLGRDSGWPTGRAGDGSVSLSEAWNAAGWITLAGLILFVAAFAASPALVPWLVPIAAPMLFAPVIVARTSRPMTRRALFLTPAEVRPPAVMETQERIQSDWTAAMPRPSTTANGVAETPALAGGAAGVRHG</sequence>
<protein>
    <recommendedName>
        <fullName evidence="4">Glucans biosynthesis glucosyltransferase H</fullName>
    </recommendedName>
</protein>
<accession>A0A5C5GHX2</accession>
<dbReference type="NCBIfam" id="NF003958">
    <property type="entry name" value="PRK05454.2-1"/>
    <property type="match status" value="1"/>
</dbReference>
<keyword evidence="5" id="KW-1003">Cell membrane</keyword>
<dbReference type="OrthoDB" id="9775281at2"/>
<dbReference type="PANTHER" id="PTHR43867:SF5">
    <property type="entry name" value="GLUCANS BIOSYNTHESIS GLUCOSYLTRANSFERASE H"/>
    <property type="match status" value="1"/>
</dbReference>
<evidence type="ECO:0000313" key="15">
    <source>
        <dbReference type="EMBL" id="TNY33046.1"/>
    </source>
</evidence>
<feature type="transmembrane region" description="Helical" evidence="13">
    <location>
        <begin position="355"/>
        <end position="382"/>
    </location>
</feature>
<evidence type="ECO:0000256" key="10">
    <source>
        <dbReference type="ARBA" id="ARBA00022989"/>
    </source>
</evidence>
<feature type="transmembrane region" description="Helical" evidence="13">
    <location>
        <begin position="445"/>
        <end position="466"/>
    </location>
</feature>
<organism evidence="15 16">
    <name type="scientific">Pelagovum pacificum</name>
    <dbReference type="NCBI Taxonomy" id="2588711"/>
    <lineage>
        <taxon>Bacteria</taxon>
        <taxon>Pseudomonadati</taxon>
        <taxon>Pseudomonadota</taxon>
        <taxon>Alphaproteobacteria</taxon>
        <taxon>Rhodobacterales</taxon>
        <taxon>Paracoccaceae</taxon>
        <taxon>Pelagovum</taxon>
    </lineage>
</organism>
<evidence type="ECO:0000256" key="5">
    <source>
        <dbReference type="ARBA" id="ARBA00022475"/>
    </source>
</evidence>
<feature type="transmembrane region" description="Helical" evidence="13">
    <location>
        <begin position="9"/>
        <end position="29"/>
    </location>
</feature>
<dbReference type="InterPro" id="IPR001173">
    <property type="entry name" value="Glyco_trans_2-like"/>
</dbReference>
<dbReference type="GO" id="GO:0005886">
    <property type="term" value="C:plasma membrane"/>
    <property type="evidence" value="ECO:0007669"/>
    <property type="project" value="UniProtKB-SubCell"/>
</dbReference>
<evidence type="ECO:0000313" key="16">
    <source>
        <dbReference type="Proteomes" id="UP000314011"/>
    </source>
</evidence>
<evidence type="ECO:0000256" key="1">
    <source>
        <dbReference type="ARBA" id="ARBA00004429"/>
    </source>
</evidence>
<feature type="transmembrane region" description="Helical" evidence="13">
    <location>
        <begin position="411"/>
        <end position="433"/>
    </location>
</feature>
<evidence type="ECO:0000259" key="14">
    <source>
        <dbReference type="Pfam" id="PF13632"/>
    </source>
</evidence>
<keyword evidence="9 13" id="KW-0812">Transmembrane</keyword>
<feature type="domain" description="Glycosyltransferase 2-like" evidence="14">
    <location>
        <begin position="186"/>
        <end position="378"/>
    </location>
</feature>
<evidence type="ECO:0000256" key="9">
    <source>
        <dbReference type="ARBA" id="ARBA00022692"/>
    </source>
</evidence>
<dbReference type="Pfam" id="PF13632">
    <property type="entry name" value="Glyco_trans_2_3"/>
    <property type="match status" value="1"/>
</dbReference>
<dbReference type="PANTHER" id="PTHR43867">
    <property type="entry name" value="CELLULOSE SYNTHASE CATALYTIC SUBUNIT A [UDP-FORMING]"/>
    <property type="match status" value="1"/>
</dbReference>
<evidence type="ECO:0000256" key="2">
    <source>
        <dbReference type="ARBA" id="ARBA00005001"/>
    </source>
</evidence>
<keyword evidence="10 13" id="KW-1133">Transmembrane helix</keyword>
<evidence type="ECO:0000256" key="3">
    <source>
        <dbReference type="ARBA" id="ARBA00009337"/>
    </source>
</evidence>
<dbReference type="InterPro" id="IPR029044">
    <property type="entry name" value="Nucleotide-diphossugar_trans"/>
</dbReference>
<dbReference type="Gene3D" id="3.90.550.10">
    <property type="entry name" value="Spore Coat Polysaccharide Biosynthesis Protein SpsA, Chain A"/>
    <property type="match status" value="1"/>
</dbReference>
<evidence type="ECO:0000256" key="12">
    <source>
        <dbReference type="SAM" id="MobiDB-lite"/>
    </source>
</evidence>
<comment type="pathway">
    <text evidence="2">Glycan metabolism; osmoregulated periplasmic glucan (OPG) biosynthesis.</text>
</comment>
<dbReference type="NCBIfam" id="NF003962">
    <property type="entry name" value="PRK05454.2-5"/>
    <property type="match status" value="1"/>
</dbReference>
<comment type="similarity">
    <text evidence="3">Belongs to the glycosyltransferase 2 family. OpgH subfamily.</text>
</comment>
<comment type="subcellular location">
    <subcellularLocation>
        <location evidence="1">Cell inner membrane</location>
        <topology evidence="1">Multi-pass membrane protein</topology>
    </subcellularLocation>
</comment>
<proteinExistence type="inferred from homology"/>